<dbReference type="PANTHER" id="PTHR15427">
    <property type="entry name" value="EMILIN ELASTIN MICROFIBRIL INTERFACE-LOCATED PROTEIN ELASTIN MICROFIBRIL INTERFACER"/>
    <property type="match status" value="1"/>
</dbReference>
<feature type="domain" description="C1q" evidence="4">
    <location>
        <begin position="37"/>
        <end position="168"/>
    </location>
</feature>
<evidence type="ECO:0000256" key="1">
    <source>
        <dbReference type="ARBA" id="ARBA00004613"/>
    </source>
</evidence>
<dbReference type="Pfam" id="PF00386">
    <property type="entry name" value="C1q"/>
    <property type="match status" value="1"/>
</dbReference>
<dbReference type="SUPFAM" id="SSF49842">
    <property type="entry name" value="TNF-like"/>
    <property type="match status" value="1"/>
</dbReference>
<dbReference type="SMART" id="SM00110">
    <property type="entry name" value="C1Q"/>
    <property type="match status" value="1"/>
</dbReference>
<accession>A0ABY7DJ50</accession>
<dbReference type="Proteomes" id="UP001164746">
    <property type="component" value="Chromosome 2"/>
</dbReference>
<keyword evidence="6" id="KW-1185">Reference proteome</keyword>
<dbReference type="PROSITE" id="PS50871">
    <property type="entry name" value="C1Q"/>
    <property type="match status" value="1"/>
</dbReference>
<dbReference type="PRINTS" id="PR00007">
    <property type="entry name" value="COMPLEMNTC1Q"/>
</dbReference>
<dbReference type="Gene3D" id="2.60.120.40">
    <property type="match status" value="1"/>
</dbReference>
<evidence type="ECO:0000259" key="4">
    <source>
        <dbReference type="PROSITE" id="PS50871"/>
    </source>
</evidence>
<dbReference type="InterPro" id="IPR001073">
    <property type="entry name" value="C1q_dom"/>
</dbReference>
<comment type="subcellular location">
    <subcellularLocation>
        <location evidence="1">Secreted</location>
    </subcellularLocation>
</comment>
<evidence type="ECO:0000256" key="2">
    <source>
        <dbReference type="ARBA" id="ARBA00022525"/>
    </source>
</evidence>
<dbReference type="PANTHER" id="PTHR15427:SF33">
    <property type="entry name" value="COLLAGEN IV NC1 DOMAIN-CONTAINING PROTEIN"/>
    <property type="match status" value="1"/>
</dbReference>
<dbReference type="InterPro" id="IPR050392">
    <property type="entry name" value="Collagen/C1q_domain"/>
</dbReference>
<dbReference type="InterPro" id="IPR008983">
    <property type="entry name" value="Tumour_necrosis_fac-like_dom"/>
</dbReference>
<evidence type="ECO:0000313" key="6">
    <source>
        <dbReference type="Proteomes" id="UP001164746"/>
    </source>
</evidence>
<evidence type="ECO:0000256" key="3">
    <source>
        <dbReference type="SAM" id="MobiDB-lite"/>
    </source>
</evidence>
<protein>
    <submittedName>
        <fullName evidence="5">C1QT6-like protein</fullName>
    </submittedName>
</protein>
<gene>
    <name evidence="5" type="ORF">MAR_029326</name>
</gene>
<organism evidence="5 6">
    <name type="scientific">Mya arenaria</name>
    <name type="common">Soft-shell clam</name>
    <dbReference type="NCBI Taxonomy" id="6604"/>
    <lineage>
        <taxon>Eukaryota</taxon>
        <taxon>Metazoa</taxon>
        <taxon>Spiralia</taxon>
        <taxon>Lophotrochozoa</taxon>
        <taxon>Mollusca</taxon>
        <taxon>Bivalvia</taxon>
        <taxon>Autobranchia</taxon>
        <taxon>Heteroconchia</taxon>
        <taxon>Euheterodonta</taxon>
        <taxon>Imparidentia</taxon>
        <taxon>Neoheterodontei</taxon>
        <taxon>Myida</taxon>
        <taxon>Myoidea</taxon>
        <taxon>Myidae</taxon>
        <taxon>Mya</taxon>
    </lineage>
</organism>
<evidence type="ECO:0000313" key="5">
    <source>
        <dbReference type="EMBL" id="WAQ96636.1"/>
    </source>
</evidence>
<keyword evidence="2" id="KW-0964">Secreted</keyword>
<dbReference type="EMBL" id="CP111013">
    <property type="protein sequence ID" value="WAQ96636.1"/>
    <property type="molecule type" value="Genomic_DNA"/>
</dbReference>
<reference evidence="5" key="1">
    <citation type="submission" date="2022-11" db="EMBL/GenBank/DDBJ databases">
        <title>Centuries of genome instability and evolution in soft-shell clam transmissible cancer (bioRxiv).</title>
        <authorList>
            <person name="Hart S.F.M."/>
            <person name="Yonemitsu M.A."/>
            <person name="Giersch R.M."/>
            <person name="Beal B.F."/>
            <person name="Arriagada G."/>
            <person name="Davis B.W."/>
            <person name="Ostrander E.A."/>
            <person name="Goff S.P."/>
            <person name="Metzger M.J."/>
        </authorList>
    </citation>
    <scope>NUCLEOTIDE SEQUENCE</scope>
    <source>
        <strain evidence="5">MELC-2E11</strain>
        <tissue evidence="5">Siphon/mantle</tissue>
    </source>
</reference>
<sequence length="168" mass="18326">MKGCAGVKGLDGEKGSIGPMGPFGPKGDKGTKGEKCVPTPRIAFFVTRTSRFGPVQQDTNIEFDKVFLNEGNSFDEHSSQFVCTVNGTYLFNAHVLSQEDKDAFVTIMLNEQPRIPMHGDHRSGFGVASNTAMFHLTVGDKVYLRLKKDSAISNDSSTFSGYLIHVTD</sequence>
<proteinExistence type="predicted"/>
<name>A0ABY7DJ50_MYAAR</name>
<feature type="region of interest" description="Disordered" evidence="3">
    <location>
        <begin position="1"/>
        <end position="34"/>
    </location>
</feature>